<protein>
    <submittedName>
        <fullName evidence="1">Uncharacterized protein</fullName>
    </submittedName>
</protein>
<evidence type="ECO:0000313" key="2">
    <source>
        <dbReference type="Proteomes" id="UP000017805"/>
    </source>
</evidence>
<name>U5LFL1_9BACI</name>
<dbReference type="AlphaFoldDB" id="U5LFL1"/>
<gene>
    <name evidence="1" type="ORF">N288_17990</name>
</gene>
<organism evidence="1 2">
    <name type="scientific">Bacillus infantis NRRL B-14911</name>
    <dbReference type="NCBI Taxonomy" id="1367477"/>
    <lineage>
        <taxon>Bacteria</taxon>
        <taxon>Bacillati</taxon>
        <taxon>Bacillota</taxon>
        <taxon>Bacilli</taxon>
        <taxon>Bacillales</taxon>
        <taxon>Bacillaceae</taxon>
        <taxon>Bacillus</taxon>
    </lineage>
</organism>
<proteinExistence type="predicted"/>
<dbReference type="Proteomes" id="UP000017805">
    <property type="component" value="Chromosome"/>
</dbReference>
<dbReference type="PATRIC" id="fig|1367477.3.peg.3587"/>
<dbReference type="STRING" id="1367477.N288_17990"/>
<sequence length="79" mass="8452">MIIALNVSKFVIKQILAPNGHQQHAADSSLNSMAILEKIINADENKGRDCVYSAEGASIHVNLSGKRTLVGRGSGECFI</sequence>
<evidence type="ECO:0000313" key="1">
    <source>
        <dbReference type="EMBL" id="AGX05481.1"/>
    </source>
</evidence>
<keyword evidence="2" id="KW-1185">Reference proteome</keyword>
<dbReference type="EMBL" id="CP006643">
    <property type="protein sequence ID" value="AGX05481.1"/>
    <property type="molecule type" value="Genomic_DNA"/>
</dbReference>
<dbReference type="HOGENOM" id="CLU_2598699_0_0_9"/>
<reference evidence="1 2" key="1">
    <citation type="submission" date="2013-07" db="EMBL/GenBank/DDBJ databases">
        <title>Complete genome sequence of Bacillus infantis NRRL B-14911 that has potential to induce cardiac disease by antigenic mimicry.</title>
        <authorList>
            <person name="Massilamany C."/>
            <person name="Smith T.P.L."/>
            <person name="Loy J.D."/>
            <person name="Barletta R."/>
            <person name="Reddy J."/>
        </authorList>
    </citation>
    <scope>NUCLEOTIDE SEQUENCE [LARGE SCALE GENOMIC DNA]</scope>
    <source>
        <strain evidence="1 2">NRRL B-14911</strain>
    </source>
</reference>
<accession>U5LFL1</accession>
<dbReference type="KEGG" id="bif:N288_17990"/>